<dbReference type="EMBL" id="BMHY01000003">
    <property type="protein sequence ID" value="GGG64845.1"/>
    <property type="molecule type" value="Genomic_DNA"/>
</dbReference>
<keyword evidence="1" id="KW-0472">Membrane</keyword>
<feature type="transmembrane region" description="Helical" evidence="1">
    <location>
        <begin position="118"/>
        <end position="143"/>
    </location>
</feature>
<keyword evidence="1" id="KW-1133">Transmembrane helix</keyword>
<sequence length="296" mass="31292">MSDTAKGHHKHGEQAHIDMLPLFSTTDTGVKMTSLLPGSQVGRVAPVLPWLFAASVLWALTGSVPFGALLGLAPTPEISKLLGHPVTVGVAVVLFFVVIGVTGGVYSRGVEQFGQIRVAGLFATLAIAGGLFAGAGALLLWTLTNNPSRPFDLEAIVTSPTIPPELGAVVGACFALLAAYMLLRLPVSIAHARRRQADIQRLRAEGSSFIGTLTAVKFTNSWLLNYPMFKVKVSYISSGAPRVVSARMRTTADRVPVIGSRMLVLTDNRGTTLVELDPSNETAFEVDAGKYTAPDG</sequence>
<gene>
    <name evidence="2" type="ORF">GCM10010918_18720</name>
</gene>
<dbReference type="Proteomes" id="UP000600247">
    <property type="component" value="Unassembled WGS sequence"/>
</dbReference>
<reference evidence="2 3" key="1">
    <citation type="journal article" date="2014" name="Int. J. Syst. Evol. Microbiol.">
        <title>Complete genome sequence of Corynebacterium casei LMG S-19264T (=DSM 44701T), isolated from a smear-ripened cheese.</title>
        <authorList>
            <consortium name="US DOE Joint Genome Institute (JGI-PGF)"/>
            <person name="Walter F."/>
            <person name="Albersmeier A."/>
            <person name="Kalinowski J."/>
            <person name="Ruckert C."/>
        </authorList>
    </citation>
    <scope>NUCLEOTIDE SEQUENCE [LARGE SCALE GENOMIC DNA]</scope>
    <source>
        <strain evidence="2 3">CGMCC 1.15286</strain>
    </source>
</reference>
<dbReference type="RefSeq" id="WP_188888688.1">
    <property type="nucleotide sequence ID" value="NZ_BMHY01000003.1"/>
</dbReference>
<accession>A0A917H1T9</accession>
<comment type="caution">
    <text evidence="2">The sequence shown here is derived from an EMBL/GenBank/DDBJ whole genome shotgun (WGS) entry which is preliminary data.</text>
</comment>
<feature type="transmembrane region" description="Helical" evidence="1">
    <location>
        <begin position="85"/>
        <end position="106"/>
    </location>
</feature>
<organism evidence="2 3">
    <name type="scientific">Paenibacillus radicis</name>
    <name type="common">ex Gao et al. 2016</name>
    <dbReference type="NCBI Taxonomy" id="1737354"/>
    <lineage>
        <taxon>Bacteria</taxon>
        <taxon>Bacillati</taxon>
        <taxon>Bacillota</taxon>
        <taxon>Bacilli</taxon>
        <taxon>Bacillales</taxon>
        <taxon>Paenibacillaceae</taxon>
        <taxon>Paenibacillus</taxon>
    </lineage>
</organism>
<evidence type="ECO:0000313" key="2">
    <source>
        <dbReference type="EMBL" id="GGG64845.1"/>
    </source>
</evidence>
<feature type="transmembrane region" description="Helical" evidence="1">
    <location>
        <begin position="166"/>
        <end position="185"/>
    </location>
</feature>
<evidence type="ECO:0000313" key="3">
    <source>
        <dbReference type="Proteomes" id="UP000600247"/>
    </source>
</evidence>
<feature type="transmembrane region" description="Helical" evidence="1">
    <location>
        <begin position="50"/>
        <end position="73"/>
    </location>
</feature>
<name>A0A917H1T9_9BACL</name>
<evidence type="ECO:0000256" key="1">
    <source>
        <dbReference type="SAM" id="Phobius"/>
    </source>
</evidence>
<proteinExistence type="predicted"/>
<keyword evidence="1" id="KW-0812">Transmembrane</keyword>
<protein>
    <submittedName>
        <fullName evidence="2">Uncharacterized protein</fullName>
    </submittedName>
</protein>
<dbReference type="AlphaFoldDB" id="A0A917H1T9"/>
<keyword evidence="3" id="KW-1185">Reference proteome</keyword>